<feature type="transmembrane region" description="Helical" evidence="2">
    <location>
        <begin position="180"/>
        <end position="203"/>
    </location>
</feature>
<evidence type="ECO:0000259" key="3">
    <source>
        <dbReference type="Pfam" id="PF03441"/>
    </source>
</evidence>
<dbReference type="GO" id="GO:0008643">
    <property type="term" value="P:carbohydrate transport"/>
    <property type="evidence" value="ECO:0007669"/>
    <property type="project" value="InterPro"/>
</dbReference>
<dbReference type="InterPro" id="IPR005101">
    <property type="entry name" value="Cryptochr/Photolyase_FAD-bd"/>
</dbReference>
<feature type="transmembrane region" description="Helical" evidence="2">
    <location>
        <begin position="146"/>
        <end position="168"/>
    </location>
</feature>
<dbReference type="Pfam" id="PF13347">
    <property type="entry name" value="MFS_2"/>
    <property type="match status" value="1"/>
</dbReference>
<feature type="transmembrane region" description="Helical" evidence="2">
    <location>
        <begin position="296"/>
        <end position="316"/>
    </location>
</feature>
<dbReference type="OrthoDB" id="410846at2759"/>
<feature type="transmembrane region" description="Helical" evidence="2">
    <location>
        <begin position="322"/>
        <end position="344"/>
    </location>
</feature>
<protein>
    <submittedName>
        <fullName evidence="4">MelB protein</fullName>
    </submittedName>
</protein>
<keyword evidence="2" id="KW-0472">Membrane</keyword>
<dbReference type="SUPFAM" id="SSF103473">
    <property type="entry name" value="MFS general substrate transporter"/>
    <property type="match status" value="1"/>
</dbReference>
<gene>
    <name evidence="4" type="primary">melB</name>
    <name evidence="4" type="ORF">SNEC2469_LOCUS91</name>
</gene>
<dbReference type="EMBL" id="CAJNJA010000001">
    <property type="protein sequence ID" value="CAE7149190.1"/>
    <property type="molecule type" value="Genomic_DNA"/>
</dbReference>
<dbReference type="Gene3D" id="1.25.40.80">
    <property type="match status" value="1"/>
</dbReference>
<comment type="caution">
    <text evidence="4">The sequence shown here is derived from an EMBL/GenBank/DDBJ whole genome shotgun (WGS) entry which is preliminary data.</text>
</comment>
<feature type="domain" description="Cryptochrome/DNA photolyase FAD-binding" evidence="3">
    <location>
        <begin position="584"/>
        <end position="717"/>
    </location>
</feature>
<feature type="transmembrane region" description="Helical" evidence="2">
    <location>
        <begin position="365"/>
        <end position="392"/>
    </location>
</feature>
<dbReference type="AlphaFoldDB" id="A0A812IRK5"/>
<evidence type="ECO:0000313" key="4">
    <source>
        <dbReference type="EMBL" id="CAE7149190.1"/>
    </source>
</evidence>
<feature type="transmembrane region" description="Helical" evidence="2">
    <location>
        <begin position="404"/>
        <end position="428"/>
    </location>
</feature>
<dbReference type="InterPro" id="IPR036259">
    <property type="entry name" value="MFS_trans_sf"/>
</dbReference>
<dbReference type="SUPFAM" id="SSF48173">
    <property type="entry name" value="Cryptochrome/photolyase FAD-binding domain"/>
    <property type="match status" value="1"/>
</dbReference>
<sequence>MLKTRDMVLYSLPAAAAGYMLSLLGLYVMKYSTDVLLITPAIMGTIFGLSRIWDAVTDPLVGYLSDKTRLNFGRRRSWILIGAIPAALAYYMLFASPADLSETEAALWMGVAVFAFYTAMTSIMVPQLSWGAELSKDYFERNKIYGIRQAGIVVGGIFGLLTVGWLTSVETTDLNAVRELAPSIAIYAGIVLIVLCTVTVLTLKESAADIQPPSRGIFGAGADVGKNRYARILLIVTFIENIGGAAIGAAALYVAQYVMGMVEIAPYSIITYMVTSTLVIPVWVRLAKRFGKVKLWFWAMIGTAISFGGMFALAFIESTTAQVTWLMFLSVMCGIFAGCGNTIGPSVASDVIDYDELMTGERKEGVYFAAWNFALKSASGVTLMFTGFVLSAAGFVPNEEQSRVVELAMCALLGLFPLVCYLIGAALFRQFDLDEAAHADIRAQLDARDRASFDAVFTISVFSCAICRAKFVLSAIGHSPGVGSGSWSGRTFDTALNVVVDSVGNLQRFEMDWSPTRDAGLARLGAFAPLAGQQYRAKRNEDRGPGQHQLVSGLSPYLRHRLLLDQEVLEAVIAHHTPDQAAKFIEEVFWRSYFKGWLEHHPGVWTSYLSDCEQLRKTMKQDPALRSAYSDAILARTGIAPFDAWVAELRATGYLHNHARMWFASIWIFTLGLPWQLGAQWFHYHLLDGDAASNTLSWRWVAGLHTKGKTYLARGDNIRRYTTQRFSQDSGSDSLKGLERLATSAPALTEDSEITRPQTPTWPDSSTPARGGRIGLLLHDEDMSIDAPLRPEAIAMLAPQRTGRRRASRKVARFGLHAAISTLTQANLESSQLLRSQQAAMQWIKDANIDRLLVPYVPQGPSQRRMHIMLDQAERLGIETEFFIRPLDRLVWPYAKKGFFALRKRIPGILESLGITPPRQGELLPL</sequence>
<dbReference type="InterPro" id="IPR036134">
    <property type="entry name" value="Crypto/Photolyase_FAD-like_sf"/>
</dbReference>
<dbReference type="PANTHER" id="PTHR11328">
    <property type="entry name" value="MAJOR FACILITATOR SUPERFAMILY DOMAIN-CONTAINING PROTEIN"/>
    <property type="match status" value="1"/>
</dbReference>
<name>A0A812IRK5_9DINO</name>
<keyword evidence="5" id="KW-1185">Reference proteome</keyword>
<dbReference type="PANTHER" id="PTHR11328:SF24">
    <property type="entry name" value="MAJOR FACILITATOR SUPERFAMILY (MFS) PROFILE DOMAIN-CONTAINING PROTEIN"/>
    <property type="match status" value="1"/>
</dbReference>
<accession>A0A812IRK5</accession>
<feature type="transmembrane region" description="Helical" evidence="2">
    <location>
        <begin position="232"/>
        <end position="258"/>
    </location>
</feature>
<dbReference type="GO" id="GO:0015293">
    <property type="term" value="F:symporter activity"/>
    <property type="evidence" value="ECO:0007669"/>
    <property type="project" value="InterPro"/>
</dbReference>
<organism evidence="4 5">
    <name type="scientific">Symbiodinium necroappetens</name>
    <dbReference type="NCBI Taxonomy" id="1628268"/>
    <lineage>
        <taxon>Eukaryota</taxon>
        <taxon>Sar</taxon>
        <taxon>Alveolata</taxon>
        <taxon>Dinophyceae</taxon>
        <taxon>Suessiales</taxon>
        <taxon>Symbiodiniaceae</taxon>
        <taxon>Symbiodinium</taxon>
    </lineage>
</organism>
<dbReference type="Gene3D" id="1.10.579.10">
    <property type="entry name" value="DNA Cyclobutane Dipyrimidine Photolyase, subunit A, domain 3"/>
    <property type="match status" value="1"/>
</dbReference>
<evidence type="ECO:0000256" key="2">
    <source>
        <dbReference type="SAM" id="Phobius"/>
    </source>
</evidence>
<feature type="transmembrane region" description="Helical" evidence="2">
    <location>
        <begin position="35"/>
        <end position="56"/>
    </location>
</feature>
<dbReference type="CDD" id="cd17332">
    <property type="entry name" value="MFS_MelB_like"/>
    <property type="match status" value="1"/>
</dbReference>
<feature type="transmembrane region" description="Helical" evidence="2">
    <location>
        <begin position="7"/>
        <end position="29"/>
    </location>
</feature>
<keyword evidence="2" id="KW-1133">Transmembrane helix</keyword>
<reference evidence="4" key="1">
    <citation type="submission" date="2021-02" db="EMBL/GenBank/DDBJ databases">
        <authorList>
            <person name="Dougan E. K."/>
            <person name="Rhodes N."/>
            <person name="Thang M."/>
            <person name="Chan C."/>
        </authorList>
    </citation>
    <scope>NUCLEOTIDE SEQUENCE</scope>
</reference>
<keyword evidence="2" id="KW-0812">Transmembrane</keyword>
<dbReference type="Proteomes" id="UP000601435">
    <property type="component" value="Unassembled WGS sequence"/>
</dbReference>
<feature type="transmembrane region" description="Helical" evidence="2">
    <location>
        <begin position="77"/>
        <end position="94"/>
    </location>
</feature>
<dbReference type="Gene3D" id="1.20.1250.20">
    <property type="entry name" value="MFS general substrate transporter like domains"/>
    <property type="match status" value="2"/>
</dbReference>
<evidence type="ECO:0000313" key="5">
    <source>
        <dbReference type="Proteomes" id="UP000601435"/>
    </source>
</evidence>
<evidence type="ECO:0000256" key="1">
    <source>
        <dbReference type="ARBA" id="ARBA00008335"/>
    </source>
</evidence>
<dbReference type="Pfam" id="PF03441">
    <property type="entry name" value="FAD_binding_7"/>
    <property type="match status" value="1"/>
</dbReference>
<feature type="transmembrane region" description="Helical" evidence="2">
    <location>
        <begin position="264"/>
        <end position="284"/>
    </location>
</feature>
<dbReference type="InterPro" id="IPR039672">
    <property type="entry name" value="MFS_2"/>
</dbReference>
<dbReference type="GO" id="GO:0005886">
    <property type="term" value="C:plasma membrane"/>
    <property type="evidence" value="ECO:0007669"/>
    <property type="project" value="TreeGrafter"/>
</dbReference>
<proteinExistence type="inferred from homology"/>
<feature type="transmembrane region" description="Helical" evidence="2">
    <location>
        <begin position="106"/>
        <end position="125"/>
    </location>
</feature>
<comment type="similarity">
    <text evidence="1">Belongs to the major facilitator superfamily.</text>
</comment>